<evidence type="ECO:0000256" key="2">
    <source>
        <dbReference type="ARBA" id="ARBA00022676"/>
    </source>
</evidence>
<feature type="transmembrane region" description="Helical" evidence="7">
    <location>
        <begin position="60"/>
        <end position="84"/>
    </location>
</feature>
<feature type="transmembrane region" description="Helical" evidence="7">
    <location>
        <begin position="449"/>
        <end position="469"/>
    </location>
</feature>
<comment type="caution">
    <text evidence="8">The sequence shown here is derived from an EMBL/GenBank/DDBJ whole genome shotgun (WGS) entry which is preliminary data.</text>
</comment>
<proteinExistence type="predicted"/>
<dbReference type="PANTHER" id="PTHR43867">
    <property type="entry name" value="CELLULOSE SYNTHASE CATALYTIC SUBUNIT A [UDP-FORMING]"/>
    <property type="match status" value="1"/>
</dbReference>
<evidence type="ECO:0000313" key="9">
    <source>
        <dbReference type="Proteomes" id="UP001597492"/>
    </source>
</evidence>
<keyword evidence="4 7" id="KW-0812">Transmembrane</keyword>
<protein>
    <submittedName>
        <fullName evidence="8">Glycosyltransferase family 2 protein</fullName>
        <ecNumber evidence="8">2.4.-.-</ecNumber>
    </submittedName>
</protein>
<evidence type="ECO:0000256" key="1">
    <source>
        <dbReference type="ARBA" id="ARBA00004141"/>
    </source>
</evidence>
<dbReference type="GO" id="GO:0016757">
    <property type="term" value="F:glycosyltransferase activity"/>
    <property type="evidence" value="ECO:0007669"/>
    <property type="project" value="UniProtKB-KW"/>
</dbReference>
<dbReference type="InterPro" id="IPR036641">
    <property type="entry name" value="HPT_dom_sf"/>
</dbReference>
<keyword evidence="5 7" id="KW-1133">Transmembrane helix</keyword>
<evidence type="ECO:0000256" key="7">
    <source>
        <dbReference type="SAM" id="Phobius"/>
    </source>
</evidence>
<evidence type="ECO:0000313" key="8">
    <source>
        <dbReference type="EMBL" id="MFD2757284.1"/>
    </source>
</evidence>
<comment type="subcellular location">
    <subcellularLocation>
        <location evidence="1">Membrane</location>
        <topology evidence="1">Multi-pass membrane protein</topology>
    </subcellularLocation>
</comment>
<dbReference type="SUPFAM" id="SSF53448">
    <property type="entry name" value="Nucleotide-diphospho-sugar transferases"/>
    <property type="match status" value="1"/>
</dbReference>
<sequence length="652" mass="71897">MTLPDTTPHSPTPYSRTPRRERSYVLIGLLISLAYGVAAALIFCFSGVYGAFGETLWRDIAVIVVTITASLALAYASLLIFAYLRPNDGTPGNPREYEWHFLVPCRDEEAVIAETVSAARTTFPNCHVWVIDDASEDATAALVRDLIDVDDRVHLISRTLPNARLGKGKALNDAYREVARHVGPEVDRSRVIVGVLDADGFMSDDALAMLAGPQAFGDPGNGAAQVEVWMKNRDDRQPRGRSGWYLNALGRFLVRMQDIEFRTSNSAMQLFRSRPKTVGLGGNGQFTRLSVLDELAQAHGEPWGTKLSEDFELGLNIMALGHRNAYVRVAHVSQEALPYFGRLITQRTRWAQGVLECAPNIARLGRRHELTAGGWLETHYFIAQPVLAMLNLLLVPLLTVLAIIDGRLGLAGNVGDWIVLATGVLFLIAPYAIWGILYRRRAGEPIHPVTGVLYGISYVGYVYLTYLYYPRALFRLATGRNSWAKTRRNAEDAVMIAPTTPPALRRIPVIESAVLDELTLDLEGDDAALSDIVSRFALIWPRRLGNLRLAVASERLEAIHDAIGSIRVAAAMLGAARLRVAAEGFTELVSEHADAVREVVEIDGRQVMAERDEHATVDFDACRRSVAEIARVGADTVVEIRARYLDIDTRAP</sequence>
<accession>A0ABW5UWK2</accession>
<keyword evidence="3 8" id="KW-0808">Transferase</keyword>
<dbReference type="SUPFAM" id="SSF47226">
    <property type="entry name" value="Histidine-containing phosphotransfer domain, HPT domain"/>
    <property type="match status" value="1"/>
</dbReference>
<evidence type="ECO:0000256" key="4">
    <source>
        <dbReference type="ARBA" id="ARBA00022692"/>
    </source>
</evidence>
<dbReference type="RefSeq" id="WP_110463762.1">
    <property type="nucleotide sequence ID" value="NZ_JBHUNE010000003.1"/>
</dbReference>
<dbReference type="InterPro" id="IPR050321">
    <property type="entry name" value="Glycosyltr_2/OpgH_subfam"/>
</dbReference>
<dbReference type="PANTHER" id="PTHR43867:SF2">
    <property type="entry name" value="CELLULOSE SYNTHASE CATALYTIC SUBUNIT A [UDP-FORMING]"/>
    <property type="match status" value="1"/>
</dbReference>
<dbReference type="EMBL" id="JBHUNE010000003">
    <property type="protein sequence ID" value="MFD2757284.1"/>
    <property type="molecule type" value="Genomic_DNA"/>
</dbReference>
<dbReference type="Pfam" id="PF13641">
    <property type="entry name" value="Glyco_tranf_2_3"/>
    <property type="match status" value="1"/>
</dbReference>
<reference evidence="9" key="1">
    <citation type="journal article" date="2019" name="Int. J. Syst. Evol. Microbiol.">
        <title>The Global Catalogue of Microorganisms (GCM) 10K type strain sequencing project: providing services to taxonomists for standard genome sequencing and annotation.</title>
        <authorList>
            <consortium name="The Broad Institute Genomics Platform"/>
            <consortium name="The Broad Institute Genome Sequencing Center for Infectious Disease"/>
            <person name="Wu L."/>
            <person name="Ma J."/>
        </authorList>
    </citation>
    <scope>NUCLEOTIDE SEQUENCE [LARGE SCALE GENOMIC DNA]</scope>
    <source>
        <strain evidence="9">TISTR 1514</strain>
    </source>
</reference>
<keyword evidence="9" id="KW-1185">Reference proteome</keyword>
<keyword evidence="6 7" id="KW-0472">Membrane</keyword>
<dbReference type="EC" id="2.4.-.-" evidence="8"/>
<feature type="transmembrane region" description="Helical" evidence="7">
    <location>
        <begin position="417"/>
        <end position="437"/>
    </location>
</feature>
<evidence type="ECO:0000256" key="3">
    <source>
        <dbReference type="ARBA" id="ARBA00022679"/>
    </source>
</evidence>
<evidence type="ECO:0000256" key="5">
    <source>
        <dbReference type="ARBA" id="ARBA00022989"/>
    </source>
</evidence>
<dbReference type="Gene3D" id="3.90.550.10">
    <property type="entry name" value="Spore Coat Polysaccharide Biosynthesis Protein SpsA, Chain A"/>
    <property type="match status" value="1"/>
</dbReference>
<organism evidence="8 9">
    <name type="scientific">Gulosibacter faecalis</name>
    <dbReference type="NCBI Taxonomy" id="272240"/>
    <lineage>
        <taxon>Bacteria</taxon>
        <taxon>Bacillati</taxon>
        <taxon>Actinomycetota</taxon>
        <taxon>Actinomycetes</taxon>
        <taxon>Micrococcales</taxon>
        <taxon>Microbacteriaceae</taxon>
        <taxon>Gulosibacter</taxon>
    </lineage>
</organism>
<feature type="transmembrane region" description="Helical" evidence="7">
    <location>
        <begin position="24"/>
        <end position="48"/>
    </location>
</feature>
<dbReference type="InterPro" id="IPR029044">
    <property type="entry name" value="Nucleotide-diphossugar_trans"/>
</dbReference>
<keyword evidence="2 8" id="KW-0328">Glycosyltransferase</keyword>
<name>A0ABW5UWK2_9MICO</name>
<gene>
    <name evidence="8" type="ORF">ACFSW7_02690</name>
</gene>
<dbReference type="Proteomes" id="UP001597492">
    <property type="component" value="Unassembled WGS sequence"/>
</dbReference>
<evidence type="ECO:0000256" key="6">
    <source>
        <dbReference type="ARBA" id="ARBA00023136"/>
    </source>
</evidence>
<feature type="transmembrane region" description="Helical" evidence="7">
    <location>
        <begin position="386"/>
        <end position="405"/>
    </location>
</feature>